<accession>A0A3P7J9F1</accession>
<dbReference type="Pfam" id="PF20517">
    <property type="entry name" value="TMEM127"/>
    <property type="match status" value="1"/>
</dbReference>
<dbReference type="EMBL" id="UYYB01094516">
    <property type="protein sequence ID" value="VDM74524.1"/>
    <property type="molecule type" value="Genomic_DNA"/>
</dbReference>
<proteinExistence type="predicted"/>
<gene>
    <name evidence="3" type="ORF">SVUK_LOCUS9522</name>
</gene>
<organism evidence="3 4">
    <name type="scientific">Strongylus vulgaris</name>
    <name type="common">Blood worm</name>
    <dbReference type="NCBI Taxonomy" id="40348"/>
    <lineage>
        <taxon>Eukaryota</taxon>
        <taxon>Metazoa</taxon>
        <taxon>Ecdysozoa</taxon>
        <taxon>Nematoda</taxon>
        <taxon>Chromadorea</taxon>
        <taxon>Rhabditida</taxon>
        <taxon>Rhabditina</taxon>
        <taxon>Rhabditomorpha</taxon>
        <taxon>Strongyloidea</taxon>
        <taxon>Strongylidae</taxon>
        <taxon>Strongylus</taxon>
    </lineage>
</organism>
<keyword evidence="4" id="KW-1185">Reference proteome</keyword>
<evidence type="ECO:0000256" key="1">
    <source>
        <dbReference type="SAM" id="Phobius"/>
    </source>
</evidence>
<evidence type="ECO:0000313" key="3">
    <source>
        <dbReference type="EMBL" id="VDM74524.1"/>
    </source>
</evidence>
<keyword evidence="1" id="KW-1133">Transmembrane helix</keyword>
<keyword evidence="1" id="KW-0812">Transmembrane</keyword>
<dbReference type="OrthoDB" id="10030622at2759"/>
<reference evidence="3 4" key="1">
    <citation type="submission" date="2018-11" db="EMBL/GenBank/DDBJ databases">
        <authorList>
            <consortium name="Pathogen Informatics"/>
        </authorList>
    </citation>
    <scope>NUCLEOTIDE SEQUENCE [LARGE SCALE GENOMIC DNA]</scope>
</reference>
<feature type="domain" description="Transmembrane protein 127 transmembrane region" evidence="2">
    <location>
        <begin position="57"/>
        <end position="108"/>
    </location>
</feature>
<protein>
    <recommendedName>
        <fullName evidence="2">Transmembrane protein 127 transmembrane region domain-containing protein</fullName>
    </recommendedName>
</protein>
<sequence length="232" mass="26639">MIHVQNDLRTVSKTKGPKRAFLGCRDFWRPARFGGFLDNKGKTHIAFHSSERVLLDCVTPMVANLFYVLIALCFVIALTSSLSFIMNLLPPPSGFLQWLKRNTIFEMCNSDAPNVMRLCGSSHCSMRSSTCQAGLRCFAWRWSIHGLSGWHDVLLRCNVDITPFVILICRTKMNRLRRIDNQRLLCARSLRSWRDSARRSEDVLPIVDFERSLFPLFSINYLLFGDFVSALN</sequence>
<feature type="transmembrane region" description="Helical" evidence="1">
    <location>
        <begin position="65"/>
        <end position="89"/>
    </location>
</feature>
<dbReference type="InterPro" id="IPR046795">
    <property type="entry name" value="TMEM127_TM"/>
</dbReference>
<evidence type="ECO:0000313" key="4">
    <source>
        <dbReference type="Proteomes" id="UP000270094"/>
    </source>
</evidence>
<dbReference type="Proteomes" id="UP000270094">
    <property type="component" value="Unassembled WGS sequence"/>
</dbReference>
<evidence type="ECO:0000259" key="2">
    <source>
        <dbReference type="Pfam" id="PF20517"/>
    </source>
</evidence>
<keyword evidence="1" id="KW-0472">Membrane</keyword>
<name>A0A3P7J9F1_STRVU</name>
<dbReference type="AlphaFoldDB" id="A0A3P7J9F1"/>